<sequence>MVSENRNTQAVGRRYATAILKSLALVVKAALQAFY</sequence>
<gene>
    <name evidence="1" type="ORF">CEXT_672471</name>
</gene>
<keyword evidence="2" id="KW-1185">Reference proteome</keyword>
<dbReference type="AlphaFoldDB" id="A0AAV4PUH7"/>
<evidence type="ECO:0000313" key="2">
    <source>
        <dbReference type="Proteomes" id="UP001054945"/>
    </source>
</evidence>
<reference evidence="1 2" key="1">
    <citation type="submission" date="2021-06" db="EMBL/GenBank/DDBJ databases">
        <title>Caerostris extrusa draft genome.</title>
        <authorList>
            <person name="Kono N."/>
            <person name="Arakawa K."/>
        </authorList>
    </citation>
    <scope>NUCLEOTIDE SEQUENCE [LARGE SCALE GENOMIC DNA]</scope>
</reference>
<organism evidence="1 2">
    <name type="scientific">Caerostris extrusa</name>
    <name type="common">Bark spider</name>
    <name type="synonym">Caerostris bankana</name>
    <dbReference type="NCBI Taxonomy" id="172846"/>
    <lineage>
        <taxon>Eukaryota</taxon>
        <taxon>Metazoa</taxon>
        <taxon>Ecdysozoa</taxon>
        <taxon>Arthropoda</taxon>
        <taxon>Chelicerata</taxon>
        <taxon>Arachnida</taxon>
        <taxon>Araneae</taxon>
        <taxon>Araneomorphae</taxon>
        <taxon>Entelegynae</taxon>
        <taxon>Araneoidea</taxon>
        <taxon>Araneidae</taxon>
        <taxon>Caerostris</taxon>
    </lineage>
</organism>
<proteinExistence type="predicted"/>
<comment type="caution">
    <text evidence="1">The sequence shown here is derived from an EMBL/GenBank/DDBJ whole genome shotgun (WGS) entry which is preliminary data.</text>
</comment>
<evidence type="ECO:0000313" key="1">
    <source>
        <dbReference type="EMBL" id="GIX99990.1"/>
    </source>
</evidence>
<name>A0AAV4PUH7_CAEEX</name>
<accession>A0AAV4PUH7</accession>
<protein>
    <submittedName>
        <fullName evidence="1">Uncharacterized protein</fullName>
    </submittedName>
</protein>
<dbReference type="Proteomes" id="UP001054945">
    <property type="component" value="Unassembled WGS sequence"/>
</dbReference>
<feature type="non-terminal residue" evidence="1">
    <location>
        <position position="35"/>
    </location>
</feature>
<dbReference type="EMBL" id="BPLR01005125">
    <property type="protein sequence ID" value="GIX99990.1"/>
    <property type="molecule type" value="Genomic_DNA"/>
</dbReference>